<dbReference type="KEGG" id="cak:Caul_2076"/>
<gene>
    <name evidence="2" type="ordered locus">Caul_2076</name>
</gene>
<feature type="domain" description="Methyltransferase FkbM" evidence="1">
    <location>
        <begin position="125"/>
        <end position="269"/>
    </location>
</feature>
<dbReference type="eggNOG" id="COG2519">
    <property type="taxonomic scope" value="Bacteria"/>
</dbReference>
<dbReference type="EMBL" id="CP000927">
    <property type="protein sequence ID" value="ABZ71204.1"/>
    <property type="molecule type" value="Genomic_DNA"/>
</dbReference>
<dbReference type="InterPro" id="IPR006342">
    <property type="entry name" value="FkbM_mtfrase"/>
</dbReference>
<dbReference type="STRING" id="366602.Caul_2076"/>
<evidence type="ECO:0000313" key="2">
    <source>
        <dbReference type="EMBL" id="ABZ71204.1"/>
    </source>
</evidence>
<dbReference type="GO" id="GO:0032259">
    <property type="term" value="P:methylation"/>
    <property type="evidence" value="ECO:0007669"/>
    <property type="project" value="UniProtKB-KW"/>
</dbReference>
<dbReference type="NCBIfam" id="TIGR01444">
    <property type="entry name" value="fkbM_fam"/>
    <property type="match status" value="1"/>
</dbReference>
<dbReference type="GO" id="GO:0008168">
    <property type="term" value="F:methyltransferase activity"/>
    <property type="evidence" value="ECO:0007669"/>
    <property type="project" value="UniProtKB-KW"/>
</dbReference>
<dbReference type="Gene3D" id="3.40.50.150">
    <property type="entry name" value="Vaccinia Virus protein VP39"/>
    <property type="match status" value="1"/>
</dbReference>
<dbReference type="PANTHER" id="PTHR34203:SF15">
    <property type="entry name" value="SLL1173 PROTEIN"/>
    <property type="match status" value="1"/>
</dbReference>
<evidence type="ECO:0000259" key="1">
    <source>
        <dbReference type="Pfam" id="PF05050"/>
    </source>
</evidence>
<sequence length="316" mass="34383">MRHVDAVGGVLPRLSVETVSRVFGTGGQAFGRRSEAPAHRSAPPFDLRRLNDAPLARAEAAIRGLCASAYLGDDTALCRVLGRYKMFVDTRDDDLSAHLLLDGYWEIWVTRVMADLVKPGMVCVDVGAHLGYYTLLMADLVGTSGRVHAFEPNPALRERLSRSVRANGFEPTVNAHAWPLFDQDDLPVRLIVPPRRPGGGHVALIDPAVDDGGLRARRLDGFAEIPHVDVVKIDAEGSELAIWRGMERLLGQGRPMSVILEFTSVRYADPGGFLDQFVGAGFSLALADPRSGLRAVTKTEVLAASAVEDQMLVLRR</sequence>
<dbReference type="HOGENOM" id="CLU_074577_1_1_5"/>
<dbReference type="InterPro" id="IPR052514">
    <property type="entry name" value="SAM-dependent_MTase"/>
</dbReference>
<keyword evidence="2" id="KW-0808">Transferase</keyword>
<protein>
    <submittedName>
        <fullName evidence="2">Methyltransferase FkbM family</fullName>
    </submittedName>
</protein>
<dbReference type="PANTHER" id="PTHR34203">
    <property type="entry name" value="METHYLTRANSFERASE, FKBM FAMILY PROTEIN"/>
    <property type="match status" value="1"/>
</dbReference>
<dbReference type="InterPro" id="IPR029063">
    <property type="entry name" value="SAM-dependent_MTases_sf"/>
</dbReference>
<dbReference type="SUPFAM" id="SSF53335">
    <property type="entry name" value="S-adenosyl-L-methionine-dependent methyltransferases"/>
    <property type="match status" value="1"/>
</dbReference>
<name>B0T6Y9_CAUSK</name>
<dbReference type="AlphaFoldDB" id="B0T6Y9"/>
<dbReference type="Pfam" id="PF05050">
    <property type="entry name" value="Methyltransf_21"/>
    <property type="match status" value="1"/>
</dbReference>
<accession>B0T6Y9</accession>
<reference evidence="2" key="1">
    <citation type="submission" date="2008-01" db="EMBL/GenBank/DDBJ databases">
        <title>Complete sequence of chromosome of Caulobacter sp. K31.</title>
        <authorList>
            <consortium name="US DOE Joint Genome Institute"/>
            <person name="Copeland A."/>
            <person name="Lucas S."/>
            <person name="Lapidus A."/>
            <person name="Barry K."/>
            <person name="Glavina del Rio T."/>
            <person name="Dalin E."/>
            <person name="Tice H."/>
            <person name="Pitluck S."/>
            <person name="Bruce D."/>
            <person name="Goodwin L."/>
            <person name="Thompson L.S."/>
            <person name="Brettin T."/>
            <person name="Detter J.C."/>
            <person name="Han C."/>
            <person name="Schmutz J."/>
            <person name="Larimer F."/>
            <person name="Land M."/>
            <person name="Hauser L."/>
            <person name="Kyrpides N."/>
            <person name="Kim E."/>
            <person name="Stephens C."/>
            <person name="Richardson P."/>
        </authorList>
    </citation>
    <scope>NUCLEOTIDE SEQUENCE [LARGE SCALE GENOMIC DNA]</scope>
    <source>
        <strain evidence="2">K31</strain>
    </source>
</reference>
<keyword evidence="2" id="KW-0489">Methyltransferase</keyword>
<proteinExistence type="predicted"/>
<organism evidence="2">
    <name type="scientific">Caulobacter sp. (strain K31)</name>
    <dbReference type="NCBI Taxonomy" id="366602"/>
    <lineage>
        <taxon>Bacteria</taxon>
        <taxon>Pseudomonadati</taxon>
        <taxon>Pseudomonadota</taxon>
        <taxon>Alphaproteobacteria</taxon>
        <taxon>Caulobacterales</taxon>
        <taxon>Caulobacteraceae</taxon>
        <taxon>Caulobacter</taxon>
    </lineage>
</organism>